<protein>
    <submittedName>
        <fullName evidence="1">Uncharacterized protein</fullName>
    </submittedName>
</protein>
<proteinExistence type="predicted"/>
<reference evidence="1 2" key="1">
    <citation type="journal article" date="2016" name="Nat. Commun.">
        <title>Thousands of microbial genomes shed light on interconnected biogeochemical processes in an aquifer system.</title>
        <authorList>
            <person name="Anantharaman K."/>
            <person name="Brown C.T."/>
            <person name="Hug L.A."/>
            <person name="Sharon I."/>
            <person name="Castelle C.J."/>
            <person name="Probst A.J."/>
            <person name="Thomas B.C."/>
            <person name="Singh A."/>
            <person name="Wilkins M.J."/>
            <person name="Karaoz U."/>
            <person name="Brodie E.L."/>
            <person name="Williams K.H."/>
            <person name="Hubbard S.S."/>
            <person name="Banfield J.F."/>
        </authorList>
    </citation>
    <scope>NUCLEOTIDE SEQUENCE [LARGE SCALE GENOMIC DNA]</scope>
</reference>
<comment type="caution">
    <text evidence="1">The sequence shown here is derived from an EMBL/GenBank/DDBJ whole genome shotgun (WGS) entry which is preliminary data.</text>
</comment>
<evidence type="ECO:0000313" key="2">
    <source>
        <dbReference type="Proteomes" id="UP000178092"/>
    </source>
</evidence>
<dbReference type="AlphaFoldDB" id="A0A1G2R114"/>
<dbReference type="Proteomes" id="UP000178092">
    <property type="component" value="Unassembled WGS sequence"/>
</dbReference>
<evidence type="ECO:0000313" key="1">
    <source>
        <dbReference type="EMBL" id="OHA66574.1"/>
    </source>
</evidence>
<sequence length="141" mass="15928">MEEVQYLAPGQFPARCFSGVCNGEERIFKRVGIDEAKLLTKARCLCCKKIRLGIFPYTIADTIIGLSRDGGMRMTAADYKRINEDYAADVREAAIERRRTRFPPDMAYFPLCTEAQRKYPNRQAAIVPGGAHNHNANSIIR</sequence>
<dbReference type="EMBL" id="MHTV01000030">
    <property type="protein sequence ID" value="OHA66574.1"/>
    <property type="molecule type" value="Genomic_DNA"/>
</dbReference>
<gene>
    <name evidence="1" type="ORF">A3C04_04020</name>
</gene>
<organism evidence="1 2">
    <name type="scientific">Candidatus Wildermuthbacteria bacterium RIFCSPHIGHO2_02_FULL_45_25</name>
    <dbReference type="NCBI Taxonomy" id="1802450"/>
    <lineage>
        <taxon>Bacteria</taxon>
        <taxon>Candidatus Wildermuthiibacteriota</taxon>
    </lineage>
</organism>
<accession>A0A1G2R114</accession>
<name>A0A1G2R114_9BACT</name>